<evidence type="ECO:0008006" key="3">
    <source>
        <dbReference type="Google" id="ProtNLM"/>
    </source>
</evidence>
<dbReference type="Proteomes" id="UP000037109">
    <property type="component" value="Unassembled WGS sequence"/>
</dbReference>
<accession>A0A0M0GDY6</accession>
<protein>
    <recommendedName>
        <fullName evidence="3">DUF3231 family protein</fullName>
    </recommendedName>
</protein>
<evidence type="ECO:0000313" key="1">
    <source>
        <dbReference type="EMBL" id="KON88135.1"/>
    </source>
</evidence>
<dbReference type="PATRIC" id="fig|1459.3.peg.3456"/>
<dbReference type="OrthoDB" id="1934429at2"/>
<organism evidence="1 2">
    <name type="scientific">Sporosarcina globispora</name>
    <name type="common">Bacillus globisporus</name>
    <dbReference type="NCBI Taxonomy" id="1459"/>
    <lineage>
        <taxon>Bacteria</taxon>
        <taxon>Bacillati</taxon>
        <taxon>Bacillota</taxon>
        <taxon>Bacilli</taxon>
        <taxon>Bacillales</taxon>
        <taxon>Caryophanaceae</taxon>
        <taxon>Sporosarcina</taxon>
    </lineage>
</organism>
<dbReference type="Pfam" id="PF11553">
    <property type="entry name" value="DUF3231"/>
    <property type="match status" value="1"/>
</dbReference>
<dbReference type="RefSeq" id="WP_053435508.1">
    <property type="nucleotide sequence ID" value="NZ_LGUF01000007.1"/>
</dbReference>
<dbReference type="AlphaFoldDB" id="A0A0M0GDY6"/>
<dbReference type="InterPro" id="IPR021617">
    <property type="entry name" value="DUF3231"/>
</dbReference>
<proteinExistence type="predicted"/>
<name>A0A0M0GDY6_SPOGL</name>
<sequence length="177" mass="20412">MNYFETLFDTIKPFLDGEKKPLNTLEASNLWLYAGMGQNTLRLEEVWINTVQDKEFKEIVTKVFHVHKEIVNDLNEFLLQESVPLPKPSAPKPIADYQSIPDGAKFTEQEIANLLSFNLLIAMTQGMRIITESIRADVGFMVSKFLLKHISVSIPLKQLMLERNWIQEAPPYINNFK</sequence>
<dbReference type="InterPro" id="IPR012347">
    <property type="entry name" value="Ferritin-like"/>
</dbReference>
<gene>
    <name evidence="1" type="ORF">AF332_15875</name>
</gene>
<reference evidence="2" key="1">
    <citation type="submission" date="2015-07" db="EMBL/GenBank/DDBJ databases">
        <title>Fjat-10036 dsm4.</title>
        <authorList>
            <person name="Liu B."/>
            <person name="Wang J."/>
            <person name="Zhu Y."/>
            <person name="Liu G."/>
            <person name="Chen Q."/>
            <person name="Chen Z."/>
            <person name="Lan J."/>
            <person name="Che J."/>
            <person name="Ge C."/>
            <person name="Shi H."/>
            <person name="Pan Z."/>
            <person name="Liu X."/>
        </authorList>
    </citation>
    <scope>NUCLEOTIDE SEQUENCE [LARGE SCALE GENOMIC DNA]</scope>
    <source>
        <strain evidence="2">DSM 4</strain>
    </source>
</reference>
<evidence type="ECO:0000313" key="2">
    <source>
        <dbReference type="Proteomes" id="UP000037109"/>
    </source>
</evidence>
<dbReference type="EMBL" id="LGUF01000007">
    <property type="protein sequence ID" value="KON88135.1"/>
    <property type="molecule type" value="Genomic_DNA"/>
</dbReference>
<comment type="caution">
    <text evidence="1">The sequence shown here is derived from an EMBL/GenBank/DDBJ whole genome shotgun (WGS) entry which is preliminary data.</text>
</comment>
<keyword evidence="2" id="KW-1185">Reference proteome</keyword>
<dbReference type="STRING" id="1459.AF332_15875"/>
<dbReference type="Gene3D" id="1.20.1260.10">
    <property type="match status" value="1"/>
</dbReference>